<dbReference type="RefSeq" id="WP_089253498.1">
    <property type="nucleotide sequence ID" value="NZ_FZPH01000013.1"/>
</dbReference>
<reference evidence="1 2" key="1">
    <citation type="submission" date="2017-06" db="EMBL/GenBank/DDBJ databases">
        <authorList>
            <person name="Kim H.J."/>
            <person name="Triplett B.A."/>
        </authorList>
    </citation>
    <scope>NUCLEOTIDE SEQUENCE [LARGE SCALE GENOMIC DNA]</scope>
    <source>
        <strain evidence="1 2">CGMCC 4.5593</strain>
    </source>
</reference>
<dbReference type="PANTHER" id="PTHR39166:SF1">
    <property type="entry name" value="BLL1166 PROTEIN"/>
    <property type="match status" value="1"/>
</dbReference>
<dbReference type="OrthoDB" id="9805247at2"/>
<dbReference type="Proteomes" id="UP000198362">
    <property type="component" value="Unassembled WGS sequence"/>
</dbReference>
<dbReference type="Pfam" id="PF06042">
    <property type="entry name" value="NTP_transf_6"/>
    <property type="match status" value="1"/>
</dbReference>
<name>A0A239P4R5_9ACTN</name>
<evidence type="ECO:0000313" key="1">
    <source>
        <dbReference type="EMBL" id="SNT61309.1"/>
    </source>
</evidence>
<keyword evidence="2" id="KW-1185">Reference proteome</keyword>
<dbReference type="AlphaFoldDB" id="A0A239P4R5"/>
<protein>
    <recommendedName>
        <fullName evidence="3">Nucleotidyltransferase</fullName>
    </recommendedName>
</protein>
<dbReference type="EMBL" id="FZPH01000013">
    <property type="protein sequence ID" value="SNT61309.1"/>
    <property type="molecule type" value="Genomic_DNA"/>
</dbReference>
<evidence type="ECO:0008006" key="3">
    <source>
        <dbReference type="Google" id="ProtNLM"/>
    </source>
</evidence>
<proteinExistence type="predicted"/>
<sequence>MPETELTELVRSSPWLMAVLTAVRASNLPDAWTGAGAVRNLVWDTRFGTGFDPTGVRDVDVAFFDPTDLTRDRDRTATEALTALLPAVPWEATNQAAVHTWYPAHFGGGPIPPLSSAAEAIATWPETATAVAVRLTAAGELEVCAPHGLTDLLGGVWRRNPRPITVERSRERLTRHNPTTRWPGVRVIDPADA</sequence>
<dbReference type="InterPro" id="IPR009267">
    <property type="entry name" value="NTP_transf_6"/>
</dbReference>
<dbReference type="PANTHER" id="PTHR39166">
    <property type="entry name" value="BLL1166 PROTEIN"/>
    <property type="match status" value="1"/>
</dbReference>
<organism evidence="1 2">
    <name type="scientific">Asanoa hainanensis</name>
    <dbReference type="NCBI Taxonomy" id="560556"/>
    <lineage>
        <taxon>Bacteria</taxon>
        <taxon>Bacillati</taxon>
        <taxon>Actinomycetota</taxon>
        <taxon>Actinomycetes</taxon>
        <taxon>Micromonosporales</taxon>
        <taxon>Micromonosporaceae</taxon>
        <taxon>Asanoa</taxon>
    </lineage>
</organism>
<evidence type="ECO:0000313" key="2">
    <source>
        <dbReference type="Proteomes" id="UP000198362"/>
    </source>
</evidence>
<accession>A0A239P4R5</accession>
<gene>
    <name evidence="1" type="ORF">SAMN05421812_11361</name>
</gene>